<reference evidence="2 3" key="1">
    <citation type="submission" date="2016-03" db="EMBL/GenBank/DDBJ databases">
        <title>Choanephora cucurbitarum.</title>
        <authorList>
            <person name="Min B."/>
            <person name="Park H."/>
            <person name="Park J.-H."/>
            <person name="Shin H.-D."/>
            <person name="Choi I.-G."/>
        </authorList>
    </citation>
    <scope>NUCLEOTIDE SEQUENCE [LARGE SCALE GENOMIC DNA]</scope>
    <source>
        <strain evidence="2 3">KUS-F28377</strain>
    </source>
</reference>
<evidence type="ECO:0000313" key="3">
    <source>
        <dbReference type="Proteomes" id="UP000093000"/>
    </source>
</evidence>
<dbReference type="Proteomes" id="UP000093000">
    <property type="component" value="Unassembled WGS sequence"/>
</dbReference>
<protein>
    <submittedName>
        <fullName evidence="2">Uncharacterized protein</fullName>
    </submittedName>
</protein>
<keyword evidence="3" id="KW-1185">Reference proteome</keyword>
<dbReference type="InParanoid" id="A0A1C7NHY0"/>
<dbReference type="AlphaFoldDB" id="A0A1C7NHY0"/>
<comment type="caution">
    <text evidence="2">The sequence shown here is derived from an EMBL/GenBank/DDBJ whole genome shotgun (WGS) entry which is preliminary data.</text>
</comment>
<evidence type="ECO:0000313" key="2">
    <source>
        <dbReference type="EMBL" id="OBZ88737.1"/>
    </source>
</evidence>
<sequence>MDSDIVRIYCQVTFFSGFDDRCIQVSDRIVKPNFGSPLPAKPLKIFLTTRRFELVLLWIVVGTTMLTIKGLRF</sequence>
<name>A0A1C7NHY0_9FUNG</name>
<organism evidence="2 3">
    <name type="scientific">Choanephora cucurbitarum</name>
    <dbReference type="NCBI Taxonomy" id="101091"/>
    <lineage>
        <taxon>Eukaryota</taxon>
        <taxon>Fungi</taxon>
        <taxon>Fungi incertae sedis</taxon>
        <taxon>Mucoromycota</taxon>
        <taxon>Mucoromycotina</taxon>
        <taxon>Mucoromycetes</taxon>
        <taxon>Mucorales</taxon>
        <taxon>Mucorineae</taxon>
        <taxon>Choanephoraceae</taxon>
        <taxon>Choanephoroideae</taxon>
        <taxon>Choanephora</taxon>
    </lineage>
</organism>
<keyword evidence="1" id="KW-0472">Membrane</keyword>
<accession>A0A1C7NHY0</accession>
<proteinExistence type="predicted"/>
<feature type="transmembrane region" description="Helical" evidence="1">
    <location>
        <begin position="54"/>
        <end position="71"/>
    </location>
</feature>
<dbReference type="EMBL" id="LUGH01000134">
    <property type="protein sequence ID" value="OBZ88737.1"/>
    <property type="molecule type" value="Genomic_DNA"/>
</dbReference>
<evidence type="ECO:0000256" key="1">
    <source>
        <dbReference type="SAM" id="Phobius"/>
    </source>
</evidence>
<gene>
    <name evidence="2" type="ORF">A0J61_03216</name>
</gene>
<keyword evidence="1" id="KW-0812">Transmembrane</keyword>
<keyword evidence="1" id="KW-1133">Transmembrane helix</keyword>